<accession>A0A2P2I0E1</accession>
<dbReference type="GO" id="GO:0070651">
    <property type="term" value="P:nonfunctional rRNA decay"/>
    <property type="evidence" value="ECO:0007669"/>
    <property type="project" value="TreeGrafter"/>
</dbReference>
<comment type="subcellular location">
    <subcellularLocation>
        <location evidence="2 6">Cytoplasm</location>
    </subcellularLocation>
</comment>
<proteinExistence type="evidence at transcript level"/>
<dbReference type="InterPro" id="IPR058547">
    <property type="entry name" value="Pelota_N"/>
</dbReference>
<evidence type="ECO:0000259" key="7">
    <source>
        <dbReference type="SMART" id="SM01194"/>
    </source>
</evidence>
<dbReference type="EMBL" id="IACF01001815">
    <property type="protein sequence ID" value="LAB67493.1"/>
    <property type="molecule type" value="mRNA"/>
</dbReference>
<dbReference type="InterPro" id="IPR005140">
    <property type="entry name" value="eRF1_Pelota-like_N"/>
</dbReference>
<dbReference type="SUPFAM" id="SSF159065">
    <property type="entry name" value="Dom34/Pelota N-terminal domain-like"/>
    <property type="match status" value="1"/>
</dbReference>
<dbReference type="Pfam" id="PF26356">
    <property type="entry name" value="Pelota_N"/>
    <property type="match status" value="1"/>
</dbReference>
<comment type="cofactor">
    <cofactor evidence="1 6">
        <name>a divalent metal cation</name>
        <dbReference type="ChEBI" id="CHEBI:60240"/>
    </cofactor>
</comment>
<dbReference type="InterPro" id="IPR004405">
    <property type="entry name" value="TF_pelota"/>
</dbReference>
<evidence type="ECO:0000256" key="4">
    <source>
        <dbReference type="ARBA" id="ARBA00022490"/>
    </source>
</evidence>
<dbReference type="Gene3D" id="3.30.420.60">
    <property type="entry name" value="eRF1 domain 2"/>
    <property type="match status" value="1"/>
</dbReference>
<feature type="domain" description="eRF1/Pelota-like N-terminal" evidence="7">
    <location>
        <begin position="1"/>
        <end position="131"/>
    </location>
</feature>
<evidence type="ECO:0000256" key="2">
    <source>
        <dbReference type="ARBA" id="ARBA00004496"/>
    </source>
</evidence>
<dbReference type="GO" id="GO:0070966">
    <property type="term" value="P:nuclear-transcribed mRNA catabolic process, no-go decay"/>
    <property type="evidence" value="ECO:0007669"/>
    <property type="project" value="InterPro"/>
</dbReference>
<dbReference type="GO" id="GO:0005737">
    <property type="term" value="C:cytoplasm"/>
    <property type="evidence" value="ECO:0007669"/>
    <property type="project" value="UniProtKB-SubCell"/>
</dbReference>
<organism evidence="8">
    <name type="scientific">Hirondellea gigas</name>
    <dbReference type="NCBI Taxonomy" id="1518452"/>
    <lineage>
        <taxon>Eukaryota</taxon>
        <taxon>Metazoa</taxon>
        <taxon>Ecdysozoa</taxon>
        <taxon>Arthropoda</taxon>
        <taxon>Crustacea</taxon>
        <taxon>Multicrustacea</taxon>
        <taxon>Malacostraca</taxon>
        <taxon>Eumalacostraca</taxon>
        <taxon>Peracarida</taxon>
        <taxon>Amphipoda</taxon>
        <taxon>Amphilochidea</taxon>
        <taxon>Lysianassida</taxon>
        <taxon>Lysianassidira</taxon>
        <taxon>Lysianassoidea</taxon>
        <taxon>Lysianassidae</taxon>
        <taxon>Hirondellea</taxon>
    </lineage>
</organism>
<reference evidence="8" key="1">
    <citation type="journal article" date="2018" name="Biosci. Biotechnol. Biochem.">
        <title>Polysaccharide hydrolase of the hadal zone amphipods Hirondellea gigas.</title>
        <authorList>
            <person name="Kobayashi H."/>
            <person name="Nagahama T."/>
            <person name="Arai W."/>
            <person name="Sasagawa Y."/>
            <person name="Umeda M."/>
            <person name="Hayashi T."/>
            <person name="Nikaido I."/>
            <person name="Watanabe H."/>
            <person name="Oguri K."/>
            <person name="Kitazato H."/>
            <person name="Fujioka K."/>
            <person name="Kido Y."/>
            <person name="Takami H."/>
        </authorList>
    </citation>
    <scope>NUCLEOTIDE SEQUENCE</scope>
    <source>
        <tissue evidence="8">Whole body</tissue>
    </source>
</reference>
<keyword evidence="5 6" id="KW-0479">Metal-binding</keyword>
<name>A0A2P2I0E1_9CRUS</name>
<dbReference type="Pfam" id="PF03465">
    <property type="entry name" value="eRF1_3"/>
    <property type="match status" value="1"/>
</dbReference>
<dbReference type="GO" id="GO:0046872">
    <property type="term" value="F:metal ion binding"/>
    <property type="evidence" value="ECO:0007669"/>
    <property type="project" value="UniProtKB-KW"/>
</dbReference>
<comment type="function">
    <text evidence="6">Component of the Pelota-HBS1L complex, a complex that recognizes stalled ribosomes and triggers the No-Go Decay (NGD) pathway. In the Pelota-HBS1L complex, pelo recognizes ribosomes stalled at the 3' end of an mRNA and engages stalled ribosomes by destabilizing mRNA in the mRNA channel.</text>
</comment>
<dbReference type="GO" id="GO:0071025">
    <property type="term" value="P:RNA surveillance"/>
    <property type="evidence" value="ECO:0007669"/>
    <property type="project" value="InterPro"/>
</dbReference>
<dbReference type="FunFam" id="2.30.30.870:FF:000001">
    <property type="entry name" value="Protein pelota homolog"/>
    <property type="match status" value="1"/>
</dbReference>
<dbReference type="PANTHER" id="PTHR10853">
    <property type="entry name" value="PELOTA"/>
    <property type="match status" value="1"/>
</dbReference>
<dbReference type="SUPFAM" id="SSF55315">
    <property type="entry name" value="L30e-like"/>
    <property type="match status" value="1"/>
</dbReference>
<evidence type="ECO:0000256" key="1">
    <source>
        <dbReference type="ARBA" id="ARBA00001968"/>
    </source>
</evidence>
<dbReference type="Pfam" id="PF03464">
    <property type="entry name" value="eRF1_2"/>
    <property type="match status" value="1"/>
</dbReference>
<dbReference type="NCBIfam" id="TIGR00111">
    <property type="entry name" value="pelota"/>
    <property type="match status" value="1"/>
</dbReference>
<sequence>MKIFHREIEKNGNGHFVLMANEGEDMWHVYNLICVGDELKATTFRKVQQESATGSTSNSRRVRTNIRLRVEGTDFDANACLLRVKGRNVQESEVIKMGGYHTLDLEPNRKFTLYKNEWDSISIQRIEDACDPTKHAELAAITMQEGLAFVVLITSAMTVERAKIDVNIPKKGKADDTQRKKNMLKFFEQIAASVYRHFNFDVLKAVIIASPGFLKDDFFSYLIKDATDQGHKQLLDNKGKFILVRASSGFKHALREVMQDPNVSQRLADVKAAGETRLLHQFLNMLGTQPDRAYYGYQHVKKAADNIAVEALLVCDSLFRSTNTAERRRYIRLVEQVKDSGSEVKIFSSLHVTGEQLDLMTGVAAILRFPMPEIEEEDK</sequence>
<dbReference type="Gene3D" id="2.30.30.870">
    <property type="entry name" value="Pelota, domain A"/>
    <property type="match status" value="1"/>
</dbReference>
<evidence type="ECO:0000256" key="6">
    <source>
        <dbReference type="RuleBase" id="RU362019"/>
    </source>
</evidence>
<evidence type="ECO:0000256" key="5">
    <source>
        <dbReference type="ARBA" id="ARBA00022723"/>
    </source>
</evidence>
<dbReference type="GO" id="GO:0070481">
    <property type="term" value="P:nuclear-transcribed mRNA catabolic process, non-stop decay"/>
    <property type="evidence" value="ECO:0007669"/>
    <property type="project" value="InterPro"/>
</dbReference>
<dbReference type="PANTHER" id="PTHR10853:SF0">
    <property type="entry name" value="PROTEIN PELOTA HOMOLOG"/>
    <property type="match status" value="1"/>
</dbReference>
<dbReference type="GO" id="GO:0032790">
    <property type="term" value="P:ribosome disassembly"/>
    <property type="evidence" value="ECO:0007669"/>
    <property type="project" value="TreeGrafter"/>
</dbReference>
<dbReference type="InterPro" id="IPR042226">
    <property type="entry name" value="eFR1_2_sf"/>
</dbReference>
<dbReference type="InterPro" id="IPR029064">
    <property type="entry name" value="Ribosomal_eL30-like_sf"/>
</dbReference>
<dbReference type="SUPFAM" id="SSF53137">
    <property type="entry name" value="Translational machinery components"/>
    <property type="match status" value="1"/>
</dbReference>
<dbReference type="InterPro" id="IPR005141">
    <property type="entry name" value="eRF1_2"/>
</dbReference>
<comment type="similarity">
    <text evidence="3 6">Belongs to the eukaryotic release factor 1 family. Pelota subfamily.</text>
</comment>
<protein>
    <recommendedName>
        <fullName evidence="6">Protein pelota homolog</fullName>
    </recommendedName>
</protein>
<dbReference type="InterPro" id="IPR005142">
    <property type="entry name" value="eRF1_3"/>
</dbReference>
<dbReference type="Gene3D" id="3.30.1330.30">
    <property type="match status" value="1"/>
</dbReference>
<dbReference type="FunFam" id="3.30.1330.30:FF:000008">
    <property type="entry name" value="Protein pelota homolog"/>
    <property type="match status" value="1"/>
</dbReference>
<dbReference type="SMART" id="SM01194">
    <property type="entry name" value="eRF1_1"/>
    <property type="match status" value="1"/>
</dbReference>
<evidence type="ECO:0000313" key="8">
    <source>
        <dbReference type="EMBL" id="LAB67493.1"/>
    </source>
</evidence>
<evidence type="ECO:0000256" key="3">
    <source>
        <dbReference type="ARBA" id="ARBA00009504"/>
    </source>
</evidence>
<keyword evidence="4 6" id="KW-0963">Cytoplasm</keyword>
<dbReference type="AlphaFoldDB" id="A0A2P2I0E1"/>
<dbReference type="InterPro" id="IPR038069">
    <property type="entry name" value="Pelota/DOM34_N"/>
</dbReference>